<dbReference type="RefSeq" id="WP_157823798.1">
    <property type="nucleotide sequence ID" value="NZ_CP022163.1"/>
</dbReference>
<feature type="signal peptide" evidence="2">
    <location>
        <begin position="1"/>
        <end position="22"/>
    </location>
</feature>
<feature type="coiled-coil region" evidence="1">
    <location>
        <begin position="451"/>
        <end position="478"/>
    </location>
</feature>
<feature type="chain" id="PRO_5012354671" evidence="2">
    <location>
        <begin position="23"/>
        <end position="528"/>
    </location>
</feature>
<keyword evidence="1" id="KW-0175">Coiled coil</keyword>
<dbReference type="AlphaFoldDB" id="A0A250IP17"/>
<keyword evidence="4" id="KW-1185">Reference proteome</keyword>
<evidence type="ECO:0000313" key="3">
    <source>
        <dbReference type="EMBL" id="ATB32982.1"/>
    </source>
</evidence>
<dbReference type="OrthoDB" id="6301205at2"/>
<name>A0A250IP17_9BACT</name>
<reference evidence="3 4" key="1">
    <citation type="submission" date="2017-06" db="EMBL/GenBank/DDBJ databases">
        <authorList>
            <person name="Kim H.J."/>
            <person name="Triplett B.A."/>
        </authorList>
    </citation>
    <scope>NUCLEOTIDE SEQUENCE [LARGE SCALE GENOMIC DNA]</scope>
    <source>
        <strain evidence="3 4">DSM 14713</strain>
    </source>
</reference>
<keyword evidence="2" id="KW-0732">Signal</keyword>
<protein>
    <submittedName>
        <fullName evidence="3">Uncharacterized protein</fullName>
    </submittedName>
</protein>
<evidence type="ECO:0000256" key="1">
    <source>
        <dbReference type="SAM" id="Coils"/>
    </source>
</evidence>
<dbReference type="KEGG" id="mbd:MEBOL_006471"/>
<organism evidence="3 4">
    <name type="scientific">Melittangium boletus DSM 14713</name>
    <dbReference type="NCBI Taxonomy" id="1294270"/>
    <lineage>
        <taxon>Bacteria</taxon>
        <taxon>Pseudomonadati</taxon>
        <taxon>Myxococcota</taxon>
        <taxon>Myxococcia</taxon>
        <taxon>Myxococcales</taxon>
        <taxon>Cystobacterineae</taxon>
        <taxon>Archangiaceae</taxon>
        <taxon>Melittangium</taxon>
    </lineage>
</organism>
<evidence type="ECO:0000313" key="4">
    <source>
        <dbReference type="Proteomes" id="UP000217289"/>
    </source>
</evidence>
<evidence type="ECO:0000256" key="2">
    <source>
        <dbReference type="SAM" id="SignalP"/>
    </source>
</evidence>
<dbReference type="EMBL" id="CP022163">
    <property type="protein sequence ID" value="ATB32982.1"/>
    <property type="molecule type" value="Genomic_DNA"/>
</dbReference>
<dbReference type="Proteomes" id="UP000217289">
    <property type="component" value="Chromosome"/>
</dbReference>
<accession>A0A250IP17</accession>
<gene>
    <name evidence="3" type="ORF">MEBOL_006471</name>
</gene>
<proteinExistence type="predicted"/>
<sequence>MKTRIIAVAMSSFLSMATLGFASEASATTCQDIQVNKKPPIPFVPIPMKNPQTGEPYLPNEEIEIRPGEKMLAGDFFNQINDLEYDLNQWGYSLRDTDAATLAELKTCIELLSQQRDLILEDIRANGIGEWSPEERLKRVEAAWKRYQDQLPSWDELYAKANDESVKVYLPEVPPFSAPVPQIKRAELKPVFKERTWSFDVGEKSKFWVNAQASLSLRASKVDAVGDARGGVNAALMGKWEGEVLSARAHAEAPSTADGKLQLEVRGLGKVLWSKNWQLPGIHYEDTLEWPLDYSVDYRFAIGPVPMRARVGFRASAGAKYGYDVLPLQVGAHAVPFVAADAYAQVGVDIGIAGGGVGGQLILIQDYVTLQGAARVEFDEEPSLIVELIGTNSMTALSGRLYAYAYINYLFGKWEGKWDFFKWEGFRKDGNLFNFKWVWTPSGVTATGDLKAEDIMEIKQTEAELRLLEIENKSQAQLWNTMKAISDDANSAEAVKVLTEQGRLNSIATGVDESLRQYETELRGWTES</sequence>